<sequence length="686" mass="77747">MLIGRYSSEHKIMVWGSGLLLCLVLYVGFSSLNQHRAAHQEVVLPANIQPLPGSHLTAVWANDGGDKVTRDELRVSRGIKVENLNWNGKSAKQFGAQNEVVSLNLVLESALTDAREINVSFDVLRGSDNSRITSRKVAKDEVFNYVGRNIELFYVRYLQIKGLSRLSYDPTYDERHVPKRFQLPYNLPKGTSKGAFADRPDANKFYPDIAVPIEAVNSFSIKKGNNQSIWIDIYIPKRATPGIYKGTIQISESDKNTIGVPVELEVLPFALPDKPSAKTMMYISEPNINYRYTGVRWDDSGGATPEKRAVMQKVWNMHHLAAHRHKVSLVNDGLDPLNKKHWKMQRWIPVFSGDLFTKKFGYDGPGVGEPSDIYSIGTYGAWRSKRWSPDSEADMRTNTDKWAEWFEVHFPNTEHFLYLLDEPQAKDFHKVEGWASWIKNNPGPGKNLKTLVTSNVMKIAASMPSTDIGFVGWGDEAKWRPFIDTFGKAGKTYWGYNGTRPMNGSFAIEDEGVALRVNAWSQFKHKAQRWFYWESTQYKNSSTSSFETNVFAQAQTFGRKDEKLHPKYGETGSGYNNGDGVLFYPGTDSHFVSDSYGLSGPIVSLRLKQWRRGLQDVDYLTMAEKVDPSAVKAIVQRMIPKTMWEVGVTDPKDPSYVHADISWPINPEAWEQARKELAKIIMMGKK</sequence>
<organism evidence="3 4">
    <name type="scientific">Pelotalea chapellei</name>
    <dbReference type="NCBI Taxonomy" id="44671"/>
    <lineage>
        <taxon>Bacteria</taxon>
        <taxon>Pseudomonadati</taxon>
        <taxon>Thermodesulfobacteriota</taxon>
        <taxon>Desulfuromonadia</taxon>
        <taxon>Geobacterales</taxon>
        <taxon>Geobacteraceae</taxon>
        <taxon>Pelotalea</taxon>
    </lineage>
</organism>
<dbReference type="EMBL" id="JAHDYS010000003">
    <property type="protein sequence ID" value="MBT1070887.1"/>
    <property type="molecule type" value="Genomic_DNA"/>
</dbReference>
<evidence type="ECO:0000259" key="2">
    <source>
        <dbReference type="Pfam" id="PF22680"/>
    </source>
</evidence>
<name>A0ABS5U5F9_9BACT</name>
<keyword evidence="1" id="KW-0472">Membrane</keyword>
<comment type="caution">
    <text evidence="3">The sequence shown here is derived from an EMBL/GenBank/DDBJ whole genome shotgun (WGS) entry which is preliminary data.</text>
</comment>
<accession>A0ABS5U5F9</accession>
<keyword evidence="1" id="KW-1133">Transmembrane helix</keyword>
<keyword evidence="4" id="KW-1185">Reference proteome</keyword>
<evidence type="ECO:0000313" key="3">
    <source>
        <dbReference type="EMBL" id="MBT1070887.1"/>
    </source>
</evidence>
<evidence type="ECO:0000313" key="4">
    <source>
        <dbReference type="Proteomes" id="UP000784128"/>
    </source>
</evidence>
<feature type="domain" description="Glycoside hydrolase 123 N-terminal" evidence="2">
    <location>
        <begin position="212"/>
        <end position="251"/>
    </location>
</feature>
<evidence type="ECO:0000256" key="1">
    <source>
        <dbReference type="SAM" id="Phobius"/>
    </source>
</evidence>
<reference evidence="3 4" key="1">
    <citation type="submission" date="2021-05" db="EMBL/GenBank/DDBJ databases">
        <title>The draft genome of Geobacter chapellei DSM 13688.</title>
        <authorList>
            <person name="Xu Z."/>
            <person name="Masuda Y."/>
            <person name="Itoh H."/>
            <person name="Senoo K."/>
        </authorList>
    </citation>
    <scope>NUCLEOTIDE SEQUENCE [LARGE SCALE GENOMIC DNA]</scope>
    <source>
        <strain evidence="3 4">DSM 13688</strain>
    </source>
</reference>
<dbReference type="RefSeq" id="WP_214296604.1">
    <property type="nucleotide sequence ID" value="NZ_JAHDYS010000003.1"/>
</dbReference>
<proteinExistence type="predicted"/>
<keyword evidence="1" id="KW-0812">Transmembrane</keyword>
<gene>
    <name evidence="3" type="ORF">KJB30_03750</name>
</gene>
<protein>
    <submittedName>
        <fullName evidence="3">DUF4091 domain-containing protein</fullName>
    </submittedName>
</protein>
<dbReference type="Proteomes" id="UP000784128">
    <property type="component" value="Unassembled WGS sequence"/>
</dbReference>
<feature type="transmembrane region" description="Helical" evidence="1">
    <location>
        <begin position="12"/>
        <end position="29"/>
    </location>
</feature>
<dbReference type="Pfam" id="PF22680">
    <property type="entry name" value="Glyco_hydro_123_N_2"/>
    <property type="match status" value="1"/>
</dbReference>
<dbReference type="InterPro" id="IPR053850">
    <property type="entry name" value="Glyco_hydro_123_N_2"/>
</dbReference>